<dbReference type="EMBL" id="JH818129">
    <property type="protein sequence ID" value="EKC34587.1"/>
    <property type="molecule type" value="Genomic_DNA"/>
</dbReference>
<sequence length="71" mass="7807">MIRSDVADNLQAVVTPFSQYAHQADGLSPVDNPRLIPLRSIQTSDVIVVGICIESMHFSAGNCLFTQLIYE</sequence>
<dbReference type="HOGENOM" id="CLU_2742531_0_0_1"/>
<evidence type="ECO:0000313" key="1">
    <source>
        <dbReference type="EMBL" id="EKC34587.1"/>
    </source>
</evidence>
<reference evidence="1" key="1">
    <citation type="journal article" date="2012" name="Nature">
        <title>The oyster genome reveals stress adaptation and complexity of shell formation.</title>
        <authorList>
            <person name="Zhang G."/>
            <person name="Fang X."/>
            <person name="Guo X."/>
            <person name="Li L."/>
            <person name="Luo R."/>
            <person name="Xu F."/>
            <person name="Yang P."/>
            <person name="Zhang L."/>
            <person name="Wang X."/>
            <person name="Qi H."/>
            <person name="Xiong Z."/>
            <person name="Que H."/>
            <person name="Xie Y."/>
            <person name="Holland P.W."/>
            <person name="Paps J."/>
            <person name="Zhu Y."/>
            <person name="Wu F."/>
            <person name="Chen Y."/>
            <person name="Wang J."/>
            <person name="Peng C."/>
            <person name="Meng J."/>
            <person name="Yang L."/>
            <person name="Liu J."/>
            <person name="Wen B."/>
            <person name="Zhang N."/>
            <person name="Huang Z."/>
            <person name="Zhu Q."/>
            <person name="Feng Y."/>
            <person name="Mount A."/>
            <person name="Hedgecock D."/>
            <person name="Xu Z."/>
            <person name="Liu Y."/>
            <person name="Domazet-Loso T."/>
            <person name="Du Y."/>
            <person name="Sun X."/>
            <person name="Zhang S."/>
            <person name="Liu B."/>
            <person name="Cheng P."/>
            <person name="Jiang X."/>
            <person name="Li J."/>
            <person name="Fan D."/>
            <person name="Wang W."/>
            <person name="Fu W."/>
            <person name="Wang T."/>
            <person name="Wang B."/>
            <person name="Zhang J."/>
            <person name="Peng Z."/>
            <person name="Li Y."/>
            <person name="Li N."/>
            <person name="Wang J."/>
            <person name="Chen M."/>
            <person name="He Y."/>
            <person name="Tan F."/>
            <person name="Song X."/>
            <person name="Zheng Q."/>
            <person name="Huang R."/>
            <person name="Yang H."/>
            <person name="Du X."/>
            <person name="Chen L."/>
            <person name="Yang M."/>
            <person name="Gaffney P.M."/>
            <person name="Wang S."/>
            <person name="Luo L."/>
            <person name="She Z."/>
            <person name="Ming Y."/>
            <person name="Huang W."/>
            <person name="Zhang S."/>
            <person name="Huang B."/>
            <person name="Zhang Y."/>
            <person name="Qu T."/>
            <person name="Ni P."/>
            <person name="Miao G."/>
            <person name="Wang J."/>
            <person name="Wang Q."/>
            <person name="Steinberg C.E."/>
            <person name="Wang H."/>
            <person name="Li N."/>
            <person name="Qian L."/>
            <person name="Zhang G."/>
            <person name="Li Y."/>
            <person name="Yang H."/>
            <person name="Liu X."/>
            <person name="Wang J."/>
            <person name="Yin Y."/>
            <person name="Wang J."/>
        </authorList>
    </citation>
    <scope>NUCLEOTIDE SEQUENCE [LARGE SCALE GENOMIC DNA]</scope>
    <source>
        <strain evidence="1">05x7-T-G4-1.051#20</strain>
    </source>
</reference>
<gene>
    <name evidence="1" type="ORF">CGI_10012937</name>
</gene>
<protein>
    <submittedName>
        <fullName evidence="1">Uncharacterized protein</fullName>
    </submittedName>
</protein>
<proteinExistence type="predicted"/>
<dbReference type="AlphaFoldDB" id="K1QCM1"/>
<dbReference type="InParanoid" id="K1QCM1"/>
<organism evidence="1">
    <name type="scientific">Magallana gigas</name>
    <name type="common">Pacific oyster</name>
    <name type="synonym">Crassostrea gigas</name>
    <dbReference type="NCBI Taxonomy" id="29159"/>
    <lineage>
        <taxon>Eukaryota</taxon>
        <taxon>Metazoa</taxon>
        <taxon>Spiralia</taxon>
        <taxon>Lophotrochozoa</taxon>
        <taxon>Mollusca</taxon>
        <taxon>Bivalvia</taxon>
        <taxon>Autobranchia</taxon>
        <taxon>Pteriomorphia</taxon>
        <taxon>Ostreida</taxon>
        <taxon>Ostreoidea</taxon>
        <taxon>Ostreidae</taxon>
        <taxon>Magallana</taxon>
    </lineage>
</organism>
<name>K1QCM1_MAGGI</name>
<accession>K1QCM1</accession>